<dbReference type="PANTHER" id="PTHR30270:SF2">
    <property type="entry name" value="HYDROGENASE EXPRESSION_FORMATION PROTEIN"/>
    <property type="match status" value="1"/>
</dbReference>
<dbReference type="InterPro" id="IPR010918">
    <property type="entry name" value="PurM-like_C_dom"/>
</dbReference>
<dbReference type="GO" id="GO:0009228">
    <property type="term" value="P:thiamine biosynthetic process"/>
    <property type="evidence" value="ECO:0007669"/>
    <property type="project" value="InterPro"/>
</dbReference>
<dbReference type="Gene3D" id="3.30.1330.10">
    <property type="entry name" value="PurM-like, N-terminal domain"/>
    <property type="match status" value="1"/>
</dbReference>
<evidence type="ECO:0000313" key="3">
    <source>
        <dbReference type="EMBL" id="AWR94691.1"/>
    </source>
</evidence>
<dbReference type="KEGG" id="abri:DFR85_08870"/>
<sequence length="421" mass="46156">MDLEGIARVLPESIAKQKILEWLSVYKGNNPFNEKIANIIINEVRNSEKAQHFKPTLCGVKAGNAGLGSRGIGDHLIHLKLFELSKRKLSTFDDAGISEDTIVSVDGIHSRLSYFPFLAGFHATKATLRDIMVKGARPLGLIIDIHVSDDTDISYLFDFEAGVSTIADALGIPILAGSTLRIGGDMVIGERISGGIGSVGKIGKKILLRSNIKKGMKILMTKGNGGGTVATTAIYNGMPEIINETLKIDEILTARKINAEFIDKVEAMTDVTNGGIRGDALEISEMSNLSFIIDQEKFLSLINKKVLDMFNLFQIDPLGVSIDSLLIFTDDENLEKELSKEGLEVKTIGYVDEYKGYPILTLEGKKLEPNFRESPYTPIKKVIGNYSPYTLDEIKISLEKAYNSALAKKEEVLKNLKVTST</sequence>
<dbReference type="EMBL" id="CP029289">
    <property type="protein sequence ID" value="AWR94691.1"/>
    <property type="molecule type" value="Genomic_DNA"/>
</dbReference>
<evidence type="ECO:0000313" key="4">
    <source>
        <dbReference type="Proteomes" id="UP000248044"/>
    </source>
</evidence>
<dbReference type="Gene3D" id="3.90.650.10">
    <property type="entry name" value="PurM-like C-terminal domain"/>
    <property type="match status" value="1"/>
</dbReference>
<dbReference type="CDD" id="cd02691">
    <property type="entry name" value="PurM-like2"/>
    <property type="match status" value="1"/>
</dbReference>
<dbReference type="InterPro" id="IPR036676">
    <property type="entry name" value="PurM-like_C_sf"/>
</dbReference>
<dbReference type="Pfam" id="PF00586">
    <property type="entry name" value="AIRS"/>
    <property type="match status" value="1"/>
</dbReference>
<dbReference type="SUPFAM" id="SSF56042">
    <property type="entry name" value="PurM C-terminal domain-like"/>
    <property type="match status" value="1"/>
</dbReference>
<dbReference type="RefSeq" id="WP_110270572.1">
    <property type="nucleotide sequence ID" value="NZ_CP029289.2"/>
</dbReference>
<dbReference type="SUPFAM" id="SSF55326">
    <property type="entry name" value="PurM N-terminal domain-like"/>
    <property type="match status" value="1"/>
</dbReference>
<dbReference type="InterPro" id="IPR016188">
    <property type="entry name" value="PurM-like_N"/>
</dbReference>
<feature type="domain" description="PurM-like N-terminal" evidence="1">
    <location>
        <begin position="93"/>
        <end position="181"/>
    </location>
</feature>
<reference evidence="3 4" key="1">
    <citation type="submission" date="2018-05" db="EMBL/GenBank/DDBJ databases">
        <title>Complete Genome Sequences of Extremely Thermoacidophilic, Metal-Mobilizing Type-Strain Members of the Archaeal Family Sulfolobaceae: Acidianus brierleyi DSM-1651T, Acidianus sulfidivorans DSM-18786T, Metallosphaera hakonensis DSM-7519T, and Metallosphaera prunae DSM-10039T.</title>
        <authorList>
            <person name="Counts J.A."/>
            <person name="Kelly R.M."/>
        </authorList>
    </citation>
    <scope>NUCLEOTIDE SEQUENCE [LARGE SCALE GENOMIC DNA]</scope>
    <source>
        <strain evidence="3 4">DSM 1651</strain>
    </source>
</reference>
<dbReference type="Pfam" id="PF02769">
    <property type="entry name" value="AIRS_C"/>
    <property type="match status" value="1"/>
</dbReference>
<name>A0A2U9IF78_9CREN</name>
<dbReference type="PANTHER" id="PTHR30270">
    <property type="entry name" value="THIAMINE-MONOPHOSPHATE KINASE"/>
    <property type="match status" value="1"/>
</dbReference>
<dbReference type="InterPro" id="IPR006283">
    <property type="entry name" value="ThiL-like"/>
</dbReference>
<dbReference type="InterPro" id="IPR009186">
    <property type="entry name" value="Ni_metllenz_mat"/>
</dbReference>
<accession>A0A2U9IF78</accession>
<dbReference type="InterPro" id="IPR036921">
    <property type="entry name" value="PurM-like_N_sf"/>
</dbReference>
<gene>
    <name evidence="3" type="ORF">DFR85_08870</name>
</gene>
<dbReference type="Proteomes" id="UP000248044">
    <property type="component" value="Chromosome"/>
</dbReference>
<dbReference type="GO" id="GO:0009030">
    <property type="term" value="F:thiamine-phosphate kinase activity"/>
    <property type="evidence" value="ECO:0007669"/>
    <property type="project" value="InterPro"/>
</dbReference>
<protein>
    <submittedName>
        <fullName evidence="3">AIR synthase</fullName>
    </submittedName>
</protein>
<dbReference type="AlphaFoldDB" id="A0A2U9IF78"/>
<organism evidence="3 4">
    <name type="scientific">Acidianus brierleyi</name>
    <dbReference type="NCBI Taxonomy" id="41673"/>
    <lineage>
        <taxon>Archaea</taxon>
        <taxon>Thermoproteota</taxon>
        <taxon>Thermoprotei</taxon>
        <taxon>Sulfolobales</taxon>
        <taxon>Sulfolobaceae</taxon>
        <taxon>Acidianus</taxon>
    </lineage>
</organism>
<evidence type="ECO:0000259" key="2">
    <source>
        <dbReference type="Pfam" id="PF02769"/>
    </source>
</evidence>
<feature type="domain" description="PurM-like C-terminal" evidence="2">
    <location>
        <begin position="213"/>
        <end position="353"/>
    </location>
</feature>
<evidence type="ECO:0000259" key="1">
    <source>
        <dbReference type="Pfam" id="PF00586"/>
    </source>
</evidence>
<dbReference type="GeneID" id="36832264"/>
<dbReference type="OrthoDB" id="42306at2157"/>
<proteinExistence type="predicted"/>
<keyword evidence="4" id="KW-1185">Reference proteome</keyword>